<evidence type="ECO:0000256" key="1">
    <source>
        <dbReference type="ARBA" id="ARBA00004412"/>
    </source>
</evidence>
<keyword evidence="4" id="KW-0967">Endosome</keyword>
<evidence type="ECO:0000313" key="6">
    <source>
        <dbReference type="EMBL" id="JAP58807.1"/>
    </source>
</evidence>
<gene>
    <name evidence="6" type="primary">WDR91</name>
    <name evidence="6" type="ORF">TR118894</name>
</gene>
<comment type="similarity">
    <text evidence="3">Belongs to the WD repeat WDR91 family.</text>
</comment>
<name>A0A0X3Q8I4_SCHSO</name>
<organism evidence="6">
    <name type="scientific">Schistocephalus solidus</name>
    <name type="common">Tapeworm</name>
    <dbReference type="NCBI Taxonomy" id="70667"/>
    <lineage>
        <taxon>Eukaryota</taxon>
        <taxon>Metazoa</taxon>
        <taxon>Spiralia</taxon>
        <taxon>Lophotrochozoa</taxon>
        <taxon>Platyhelminthes</taxon>
        <taxon>Cestoda</taxon>
        <taxon>Eucestoda</taxon>
        <taxon>Diphyllobothriidea</taxon>
        <taxon>Diphyllobothriidae</taxon>
        <taxon>Schistocephalus</taxon>
    </lineage>
</organism>
<dbReference type="GO" id="GO:0031902">
    <property type="term" value="C:late endosome membrane"/>
    <property type="evidence" value="ECO:0007669"/>
    <property type="project" value="TreeGrafter"/>
</dbReference>
<accession>A0A0X3Q8I4</accession>
<proteinExistence type="inferred from homology"/>
<evidence type="ECO:0000256" key="4">
    <source>
        <dbReference type="ARBA" id="ARBA00022753"/>
    </source>
</evidence>
<dbReference type="EMBL" id="GEEE01004418">
    <property type="protein sequence ID" value="JAP58807.1"/>
    <property type="molecule type" value="Transcribed_RNA"/>
</dbReference>
<dbReference type="GO" id="GO:0031901">
    <property type="term" value="C:early endosome membrane"/>
    <property type="evidence" value="ECO:0007669"/>
    <property type="project" value="TreeGrafter"/>
</dbReference>
<dbReference type="GO" id="GO:0141039">
    <property type="term" value="F:phosphatidylinositol 3-kinase inhibitor activity"/>
    <property type="evidence" value="ECO:0007669"/>
    <property type="project" value="InterPro"/>
</dbReference>
<evidence type="ECO:0000256" key="3">
    <source>
        <dbReference type="ARBA" id="ARBA00006128"/>
    </source>
</evidence>
<dbReference type="GO" id="GO:0051898">
    <property type="term" value="P:negative regulation of phosphatidylinositol 3-kinase/protein kinase B signal transduction"/>
    <property type="evidence" value="ECO:0007669"/>
    <property type="project" value="InterPro"/>
</dbReference>
<dbReference type="InterPro" id="IPR056327">
    <property type="entry name" value="ARMC9_CTLH-like_dom"/>
</dbReference>
<comment type="subcellular location">
    <subcellularLocation>
        <location evidence="1">Early endosome</location>
    </subcellularLocation>
    <subcellularLocation>
        <location evidence="2">Late endosome</location>
    </subcellularLocation>
</comment>
<reference evidence="6" key="1">
    <citation type="submission" date="2016-01" db="EMBL/GenBank/DDBJ databases">
        <title>Reference transcriptome for the parasite Schistocephalus solidus: insights into the molecular evolution of parasitism.</title>
        <authorList>
            <person name="Hebert F.O."/>
            <person name="Grambauer S."/>
            <person name="Barber I."/>
            <person name="Landry C.R."/>
            <person name="Aubin-Horth N."/>
        </authorList>
    </citation>
    <scope>NUCLEOTIDE SEQUENCE</scope>
</reference>
<dbReference type="PANTHER" id="PTHR13083:SF3">
    <property type="entry name" value="WD REPEAT-CONTAINING PROTEIN 91"/>
    <property type="match status" value="1"/>
</dbReference>
<sequence>MADAVLRDLFRRFLITHNYSQTLRAFDTEAADDKIRDLVNISAQVVFILLQFQPSKIVREIQKAITVLDVYALDRIWSGLETCFGCRLDKAQQKHFELFKIHTYRTLICEAVKLKRTDVVTSFFSEQKSFDLTSEDWRVWLALPFTSDPPRTAPFCHYFTRTWVDILLLSISNFLCIIFAAVLTNPDDFPTSDNASALNPAVSVSPDRPIDDFAEIPAGSFQKPR</sequence>
<dbReference type="InterPro" id="IPR039724">
    <property type="entry name" value="WDR91"/>
</dbReference>
<dbReference type="Pfam" id="PF23138">
    <property type="entry name" value="CTLH_Armc9"/>
    <property type="match status" value="1"/>
</dbReference>
<dbReference type="GO" id="GO:0045022">
    <property type="term" value="P:early endosome to late endosome transport"/>
    <property type="evidence" value="ECO:0007669"/>
    <property type="project" value="InterPro"/>
</dbReference>
<protein>
    <submittedName>
        <fullName evidence="6">WD repeat-containing protein 91</fullName>
    </submittedName>
</protein>
<evidence type="ECO:0000259" key="5">
    <source>
        <dbReference type="Pfam" id="PF23138"/>
    </source>
</evidence>
<dbReference type="PANTHER" id="PTHR13083">
    <property type="entry name" value="WD REPEAT-CONTAINING PROTEIN 91"/>
    <property type="match status" value="1"/>
</dbReference>
<evidence type="ECO:0000256" key="2">
    <source>
        <dbReference type="ARBA" id="ARBA00004603"/>
    </source>
</evidence>
<feature type="domain" description="ARMC9 CTLH-like" evidence="5">
    <location>
        <begin position="95"/>
        <end position="179"/>
    </location>
</feature>
<dbReference type="AlphaFoldDB" id="A0A0X3Q8I4"/>